<name>A0ABV3Z460_9PROT</name>
<dbReference type="RefSeq" id="WP_369313564.1">
    <property type="nucleotide sequence ID" value="NZ_JBEHZE010000001.1"/>
</dbReference>
<gene>
    <name evidence="2" type="ORF">ABFZ84_08505</name>
</gene>
<keyword evidence="1" id="KW-0732">Signal</keyword>
<accession>A0ABV3Z460</accession>
<dbReference type="Proteomes" id="UP001560685">
    <property type="component" value="Unassembled WGS sequence"/>
</dbReference>
<reference evidence="2 3" key="1">
    <citation type="submission" date="2024-05" db="EMBL/GenBank/DDBJ databases">
        <title>Three bacterial strains, DH-69, EH-24, and ECK-19 isolated from coastal sediments.</title>
        <authorList>
            <person name="Ye Y.-Q."/>
            <person name="Du Z.-J."/>
        </authorList>
    </citation>
    <scope>NUCLEOTIDE SEQUENCE [LARGE SCALE GENOMIC DNA]</scope>
    <source>
        <strain evidence="2 3">ECK-19</strain>
    </source>
</reference>
<organism evidence="2 3">
    <name type="scientific">Hyphococcus lacteus</name>
    <dbReference type="NCBI Taxonomy" id="3143536"/>
    <lineage>
        <taxon>Bacteria</taxon>
        <taxon>Pseudomonadati</taxon>
        <taxon>Pseudomonadota</taxon>
        <taxon>Alphaproteobacteria</taxon>
        <taxon>Parvularculales</taxon>
        <taxon>Parvularculaceae</taxon>
        <taxon>Hyphococcus</taxon>
    </lineage>
</organism>
<evidence type="ECO:0000313" key="2">
    <source>
        <dbReference type="EMBL" id="MEX6633590.1"/>
    </source>
</evidence>
<dbReference type="InterPro" id="IPR019225">
    <property type="entry name" value="DUF2155"/>
</dbReference>
<evidence type="ECO:0000313" key="3">
    <source>
        <dbReference type="Proteomes" id="UP001560685"/>
    </source>
</evidence>
<sequence>MLKRTAVAILGLMVVPAFAQEAEDDLSDLLDVLGEGENLEEESELDALSRNQDDPFSGVIDAEEREPLSVTLRALNKITARYIDIEIKMNEIARFGSLELQPRTCDKRPPEEIPETTAFLEIFDREYNNRQSDLKILEPEIIQDEIETTELEVLPGKPVGEQPLTTEPQEAVGPLPIVSEGPQAEGINIFRGWMFASSPALNALEHPVYDVWVIDCKTKLVEN</sequence>
<evidence type="ECO:0000256" key="1">
    <source>
        <dbReference type="SAM" id="SignalP"/>
    </source>
</evidence>
<keyword evidence="3" id="KW-1185">Reference proteome</keyword>
<feature type="signal peptide" evidence="1">
    <location>
        <begin position="1"/>
        <end position="19"/>
    </location>
</feature>
<dbReference type="Pfam" id="PF09923">
    <property type="entry name" value="DUF2155"/>
    <property type="match status" value="2"/>
</dbReference>
<proteinExistence type="predicted"/>
<dbReference type="EMBL" id="JBEHZE010000001">
    <property type="protein sequence ID" value="MEX6633590.1"/>
    <property type="molecule type" value="Genomic_DNA"/>
</dbReference>
<feature type="chain" id="PRO_5047262322" evidence="1">
    <location>
        <begin position="20"/>
        <end position="223"/>
    </location>
</feature>
<comment type="caution">
    <text evidence="2">The sequence shown here is derived from an EMBL/GenBank/DDBJ whole genome shotgun (WGS) entry which is preliminary data.</text>
</comment>
<protein>
    <submittedName>
        <fullName evidence="2">DUF2155 domain-containing protein</fullName>
    </submittedName>
</protein>